<protein>
    <submittedName>
        <fullName evidence="1">Uncharacterized protein</fullName>
    </submittedName>
</protein>
<organism evidence="1">
    <name type="scientific">Fusarium oxysporum f. sp. vasinfectum 25433</name>
    <dbReference type="NCBI Taxonomy" id="1089449"/>
    <lineage>
        <taxon>Eukaryota</taxon>
        <taxon>Fungi</taxon>
        <taxon>Dikarya</taxon>
        <taxon>Ascomycota</taxon>
        <taxon>Pezizomycotina</taxon>
        <taxon>Sordariomycetes</taxon>
        <taxon>Hypocreomycetidae</taxon>
        <taxon>Hypocreales</taxon>
        <taxon>Nectriaceae</taxon>
        <taxon>Fusarium</taxon>
        <taxon>Fusarium oxysporum species complex</taxon>
    </lineage>
</organism>
<name>X0KXA5_FUSOX</name>
<dbReference type="Proteomes" id="UP000030701">
    <property type="component" value="Unassembled WGS sequence"/>
</dbReference>
<accession>X0KXA5</accession>
<evidence type="ECO:0000313" key="1">
    <source>
        <dbReference type="EMBL" id="EXM18238.1"/>
    </source>
</evidence>
<reference evidence="1" key="2">
    <citation type="submission" date="2012-05" db="EMBL/GenBank/DDBJ databases">
        <title>The Genome Annotation of Fusarium oxysporum Cotton.</title>
        <authorList>
            <consortium name="The Broad Institute Genomics Platform"/>
            <person name="Ma L.-J."/>
            <person name="Corby-Kistler H."/>
            <person name="Broz K."/>
            <person name="Gale L.R."/>
            <person name="Jonkers W."/>
            <person name="O'Donnell K."/>
            <person name="Ploetz R."/>
            <person name="Steinberg C."/>
            <person name="Schwartz D.C."/>
            <person name="VanEtten H."/>
            <person name="Zhou S."/>
            <person name="Young S.K."/>
            <person name="Zeng Q."/>
            <person name="Gargeya S."/>
            <person name="Fitzgerald M."/>
            <person name="Abouelleil A."/>
            <person name="Alvarado L."/>
            <person name="Chapman S.B."/>
            <person name="Gainer-Dewar J."/>
            <person name="Goldberg J."/>
            <person name="Griggs A."/>
            <person name="Gujja S."/>
            <person name="Hansen M."/>
            <person name="Howarth C."/>
            <person name="Imamovic A."/>
            <person name="Ireland A."/>
            <person name="Larimer J."/>
            <person name="McCowan C."/>
            <person name="Murphy C."/>
            <person name="Pearson M."/>
            <person name="Poon T.W."/>
            <person name="Priest M."/>
            <person name="Roberts A."/>
            <person name="Saif S."/>
            <person name="Shea T."/>
            <person name="Sykes S."/>
            <person name="Wortman J."/>
            <person name="Nusbaum C."/>
            <person name="Birren B."/>
        </authorList>
    </citation>
    <scope>NUCLEOTIDE SEQUENCE</scope>
    <source>
        <strain evidence="1">25433</strain>
    </source>
</reference>
<sequence length="50" mass="5629">MNTDEPLEVTKQSQRKLNMPGMALNRDTLGGLYALRRSGTIQDHLMDNPT</sequence>
<dbReference type="EMBL" id="JH657976">
    <property type="protein sequence ID" value="EXM18238.1"/>
    <property type="molecule type" value="Genomic_DNA"/>
</dbReference>
<gene>
    <name evidence="1" type="ORF">FOTG_13660</name>
</gene>
<proteinExistence type="predicted"/>
<reference evidence="1" key="1">
    <citation type="submission" date="2011-11" db="EMBL/GenBank/DDBJ databases">
        <title>The Genome Sequence of Fusarium oxysporum Cotton.</title>
        <authorList>
            <consortium name="The Broad Institute Genome Sequencing Platform"/>
            <person name="Ma L.-J."/>
            <person name="Gale L.R."/>
            <person name="Schwartz D.C."/>
            <person name="Zhou S."/>
            <person name="Corby-Kistler H."/>
            <person name="Young S.K."/>
            <person name="Zeng Q."/>
            <person name="Gargeya S."/>
            <person name="Fitzgerald M."/>
            <person name="Haas B."/>
            <person name="Abouelleil A."/>
            <person name="Alvarado L."/>
            <person name="Arachchi H.M."/>
            <person name="Berlin A."/>
            <person name="Brown A."/>
            <person name="Chapman S.B."/>
            <person name="Chen Z."/>
            <person name="Dunbar C."/>
            <person name="Freedman E."/>
            <person name="Gearin G."/>
            <person name="Goldberg J."/>
            <person name="Griggs A."/>
            <person name="Gujja S."/>
            <person name="Heiman D."/>
            <person name="Howarth C."/>
            <person name="Larson L."/>
            <person name="Lui A."/>
            <person name="MacDonald P.J.P."/>
            <person name="Montmayeur A."/>
            <person name="Murphy C."/>
            <person name="Neiman D."/>
            <person name="Pearson M."/>
            <person name="Priest M."/>
            <person name="Roberts A."/>
            <person name="Saif S."/>
            <person name="Shea T."/>
            <person name="Shenoy N."/>
            <person name="Sisk P."/>
            <person name="Stolte C."/>
            <person name="Sykes S."/>
            <person name="Wortman J."/>
            <person name="Nusbaum C."/>
            <person name="Birren B."/>
        </authorList>
    </citation>
    <scope>NUCLEOTIDE SEQUENCE [LARGE SCALE GENOMIC DNA]</scope>
    <source>
        <strain evidence="1">25433</strain>
    </source>
</reference>
<dbReference type="HOGENOM" id="CLU_3125103_0_0_1"/>
<dbReference type="AlphaFoldDB" id="X0KXA5"/>